<dbReference type="OrthoDB" id="5987268at2759"/>
<evidence type="ECO:0000313" key="1">
    <source>
        <dbReference type="EMBL" id="CAB4005805.1"/>
    </source>
</evidence>
<reference evidence="1" key="1">
    <citation type="submission" date="2020-04" db="EMBL/GenBank/DDBJ databases">
        <authorList>
            <person name="Alioto T."/>
            <person name="Alioto T."/>
            <person name="Gomez Garrido J."/>
        </authorList>
    </citation>
    <scope>NUCLEOTIDE SEQUENCE</scope>
    <source>
        <strain evidence="1">A484AB</strain>
    </source>
</reference>
<accession>A0A7D9IHG0</accession>
<gene>
    <name evidence="1" type="ORF">PACLA_8A019787</name>
</gene>
<protein>
    <submittedName>
        <fullName evidence="1">Uncharacterized protein</fullName>
    </submittedName>
</protein>
<dbReference type="Proteomes" id="UP001152795">
    <property type="component" value="Unassembled WGS sequence"/>
</dbReference>
<organism evidence="1 2">
    <name type="scientific">Paramuricea clavata</name>
    <name type="common">Red gorgonian</name>
    <name type="synonym">Violescent sea-whip</name>
    <dbReference type="NCBI Taxonomy" id="317549"/>
    <lineage>
        <taxon>Eukaryota</taxon>
        <taxon>Metazoa</taxon>
        <taxon>Cnidaria</taxon>
        <taxon>Anthozoa</taxon>
        <taxon>Octocorallia</taxon>
        <taxon>Malacalcyonacea</taxon>
        <taxon>Plexauridae</taxon>
        <taxon>Paramuricea</taxon>
    </lineage>
</organism>
<evidence type="ECO:0000313" key="2">
    <source>
        <dbReference type="Proteomes" id="UP001152795"/>
    </source>
</evidence>
<dbReference type="EMBL" id="CACRXK020005318">
    <property type="protein sequence ID" value="CAB4005805.1"/>
    <property type="molecule type" value="Genomic_DNA"/>
</dbReference>
<keyword evidence="2" id="KW-1185">Reference proteome</keyword>
<comment type="caution">
    <text evidence="1">The sequence shown here is derived from an EMBL/GenBank/DDBJ whole genome shotgun (WGS) entry which is preliminary data.</text>
</comment>
<name>A0A7D9IHG0_PARCT</name>
<dbReference type="AlphaFoldDB" id="A0A7D9IHG0"/>
<proteinExistence type="predicted"/>
<feature type="non-terminal residue" evidence="1">
    <location>
        <position position="287"/>
    </location>
</feature>
<sequence>RSLTLGRLPAELQAKVDLLTTSSLESLLTKIRKSASRENAAQDNRHDKANYYTLAYETLRPKLNESTDAQFRQFRLPLLGDKDQEKILDIVSKVKKHNKRGSPAAPTATTSATLSRVGYVYRYYVYNFYSCSSHIGLQRVTVAKTEYLNPQQLQVLRWIREKVSVSEYFRPFRGNFKGQFYNTTCPPPAQFSNNPSCPPFAEFIRTTLLAQIQTGAISLLGRVSEASPPYLILPLTVEPMKPRLCHDARFLNLWMTDAAFKLPGSYGPCGLDTATHSPVLPSIGESP</sequence>